<gene>
    <name evidence="1" type="ORF">CLV58_1306</name>
</gene>
<protein>
    <submittedName>
        <fullName evidence="1">Uncharacterized protein</fullName>
    </submittedName>
</protein>
<dbReference type="OrthoDB" id="965303at2"/>
<organism evidence="1 2">
    <name type="scientific">Spirosoma oryzae</name>
    <dbReference type="NCBI Taxonomy" id="1469603"/>
    <lineage>
        <taxon>Bacteria</taxon>
        <taxon>Pseudomonadati</taxon>
        <taxon>Bacteroidota</taxon>
        <taxon>Cytophagia</taxon>
        <taxon>Cytophagales</taxon>
        <taxon>Cytophagaceae</taxon>
        <taxon>Spirosoma</taxon>
    </lineage>
</organism>
<dbReference type="AlphaFoldDB" id="A0A2T0S411"/>
<reference evidence="1 2" key="1">
    <citation type="submission" date="2018-03" db="EMBL/GenBank/DDBJ databases">
        <title>Genomic Encyclopedia of Archaeal and Bacterial Type Strains, Phase II (KMG-II): from individual species to whole genera.</title>
        <authorList>
            <person name="Goeker M."/>
        </authorList>
    </citation>
    <scope>NUCLEOTIDE SEQUENCE [LARGE SCALE GENOMIC DNA]</scope>
    <source>
        <strain evidence="1 2">DSM 28354</strain>
    </source>
</reference>
<accession>A0A2T0S411</accession>
<name>A0A2T0S411_9BACT</name>
<sequence length="74" mass="8493">MEAADYTARSLFVVYKQLPEDAQKAFKALIDNDKENGYTNSEWVAFSSPSLAELWDAPEEDYWDELYAKQHANG</sequence>
<comment type="caution">
    <text evidence="1">The sequence shown here is derived from an EMBL/GenBank/DDBJ whole genome shotgun (WGS) entry which is preliminary data.</text>
</comment>
<dbReference type="Proteomes" id="UP000238375">
    <property type="component" value="Unassembled WGS sequence"/>
</dbReference>
<evidence type="ECO:0000313" key="1">
    <source>
        <dbReference type="EMBL" id="PRY28149.1"/>
    </source>
</evidence>
<keyword evidence="2" id="KW-1185">Reference proteome</keyword>
<dbReference type="EMBL" id="PVTE01000030">
    <property type="protein sequence ID" value="PRY28149.1"/>
    <property type="molecule type" value="Genomic_DNA"/>
</dbReference>
<dbReference type="RefSeq" id="WP_106140339.1">
    <property type="nucleotide sequence ID" value="NZ_PVTE01000030.1"/>
</dbReference>
<proteinExistence type="predicted"/>
<evidence type="ECO:0000313" key="2">
    <source>
        <dbReference type="Proteomes" id="UP000238375"/>
    </source>
</evidence>